<keyword evidence="2" id="KW-1185">Reference proteome</keyword>
<evidence type="ECO:0000313" key="1">
    <source>
        <dbReference type="EMBL" id="AUF82413.1"/>
    </source>
</evidence>
<organism evidence="1">
    <name type="scientific">Tetraselmis virus 1</name>
    <dbReference type="NCBI Taxonomy" id="2060617"/>
    <lineage>
        <taxon>Viruses</taxon>
        <taxon>Varidnaviria</taxon>
        <taxon>Bamfordvirae</taxon>
        <taxon>Nucleocytoviricota</taxon>
        <taxon>Megaviricetes</taxon>
        <taxon>Imitervirales</taxon>
        <taxon>Allomimiviridae</taxon>
        <taxon>Oceanusvirus</taxon>
        <taxon>Oceanusvirus kaneohense</taxon>
    </lineage>
</organism>
<dbReference type="EMBL" id="KY322437">
    <property type="protein sequence ID" value="AUF82413.1"/>
    <property type="molecule type" value="Genomic_DNA"/>
</dbReference>
<name>A0A2P0VNE6_9VIRU</name>
<reference evidence="1" key="1">
    <citation type="journal article" date="2018" name="Virology">
        <title>A giant virus infecting green algae encodes key fermentation genes.</title>
        <authorList>
            <person name="Schvarcz C.R."/>
            <person name="Steward G.F."/>
        </authorList>
    </citation>
    <scope>NUCLEOTIDE SEQUENCE [LARGE SCALE GENOMIC DNA]</scope>
</reference>
<accession>A0A2P0VNE6</accession>
<evidence type="ECO:0008006" key="3">
    <source>
        <dbReference type="Google" id="ProtNLM"/>
    </source>
</evidence>
<sequence length="119" mass="13991">MVLVSVQTPDMKFVKVFLKNGFGARADFDGLKNLFTEMYKRLYSSIDFRIVFDFDFTNTVFINPVYVLEWADLYKKHLDFTNQIVDKTVIRVRNPVVHQAVDTFLSLYPSQRPIEIIKC</sequence>
<evidence type="ECO:0000313" key="2">
    <source>
        <dbReference type="Proteomes" id="UP000244773"/>
    </source>
</evidence>
<protein>
    <recommendedName>
        <fullName evidence="3">DUF4325 domain-containing protein</fullName>
    </recommendedName>
</protein>
<dbReference type="Proteomes" id="UP000244773">
    <property type="component" value="Segment"/>
</dbReference>
<gene>
    <name evidence="1" type="ORF">TetV_321</name>
</gene>
<proteinExistence type="predicted"/>